<evidence type="ECO:0000256" key="2">
    <source>
        <dbReference type="ARBA" id="ARBA00022729"/>
    </source>
</evidence>
<dbReference type="EMBL" id="NKXS01006485">
    <property type="protein sequence ID" value="PIN01290.1"/>
    <property type="molecule type" value="Genomic_DNA"/>
</dbReference>
<keyword evidence="4" id="KW-1185">Reference proteome</keyword>
<organism evidence="3 4">
    <name type="scientific">Handroanthus impetiginosus</name>
    <dbReference type="NCBI Taxonomy" id="429701"/>
    <lineage>
        <taxon>Eukaryota</taxon>
        <taxon>Viridiplantae</taxon>
        <taxon>Streptophyta</taxon>
        <taxon>Embryophyta</taxon>
        <taxon>Tracheophyta</taxon>
        <taxon>Spermatophyta</taxon>
        <taxon>Magnoliopsida</taxon>
        <taxon>eudicotyledons</taxon>
        <taxon>Gunneridae</taxon>
        <taxon>Pentapetalae</taxon>
        <taxon>asterids</taxon>
        <taxon>lamiids</taxon>
        <taxon>Lamiales</taxon>
        <taxon>Bignoniaceae</taxon>
        <taxon>Crescentiina</taxon>
        <taxon>Tabebuia alliance</taxon>
        <taxon>Handroanthus</taxon>
    </lineage>
</organism>
<dbReference type="InterPro" id="IPR006969">
    <property type="entry name" value="Stig-like"/>
</dbReference>
<proteinExistence type="inferred from homology"/>
<dbReference type="Proteomes" id="UP000231279">
    <property type="component" value="Unassembled WGS sequence"/>
</dbReference>
<dbReference type="STRING" id="429701.A0A2G9G8I4"/>
<gene>
    <name evidence="3" type="ORF">CDL12_26198</name>
</gene>
<keyword evidence="2" id="KW-0732">Signal</keyword>
<dbReference type="OrthoDB" id="2013942at2759"/>
<protein>
    <recommendedName>
        <fullName evidence="5">Stigma-specific protein Stig1</fullName>
    </recommendedName>
</protein>
<dbReference type="PANTHER" id="PTHR33227">
    <property type="entry name" value="STIGMA-SPECIFIC STIG1-LIKE PROTEIN 3"/>
    <property type="match status" value="1"/>
</dbReference>
<comment type="similarity">
    <text evidence="1">Belongs to the STIG1 family.</text>
</comment>
<reference evidence="4" key="1">
    <citation type="journal article" date="2018" name="Gigascience">
        <title>Genome assembly of the Pink Ipe (Handroanthus impetiginosus, Bignoniaceae), a highly valued, ecologically keystone Neotropical timber forest tree.</title>
        <authorList>
            <person name="Silva-Junior O.B."/>
            <person name="Grattapaglia D."/>
            <person name="Novaes E."/>
            <person name="Collevatti R.G."/>
        </authorList>
    </citation>
    <scope>NUCLEOTIDE SEQUENCE [LARGE SCALE GENOMIC DNA]</scope>
    <source>
        <strain evidence="4">cv. UFG-1</strain>
    </source>
</reference>
<evidence type="ECO:0000313" key="4">
    <source>
        <dbReference type="Proteomes" id="UP000231279"/>
    </source>
</evidence>
<name>A0A2G9G8I4_9LAMI</name>
<evidence type="ECO:0000313" key="3">
    <source>
        <dbReference type="EMBL" id="PIN01290.1"/>
    </source>
</evidence>
<sequence length="128" mass="14632">MRKHQIHHLLHFIFSTEEERTARRAFPTHLNFLKGRKKVLWCANDPFVCLDPEKNPWGGSTCCFQRFCKDILNDPDHCGSCGRVCRFGFVCCGGNCVDTRNDPQHCGACFEKCLGENRCSYSMCDYGG</sequence>
<evidence type="ECO:0000256" key="1">
    <source>
        <dbReference type="ARBA" id="ARBA00006010"/>
    </source>
</evidence>
<dbReference type="Pfam" id="PF04885">
    <property type="entry name" value="Stig1"/>
    <property type="match status" value="1"/>
</dbReference>
<dbReference type="AlphaFoldDB" id="A0A2G9G8I4"/>
<accession>A0A2G9G8I4</accession>
<comment type="caution">
    <text evidence="3">The sequence shown here is derived from an EMBL/GenBank/DDBJ whole genome shotgun (WGS) entry which is preliminary data.</text>
</comment>
<dbReference type="PANTHER" id="PTHR33227:SF54">
    <property type="entry name" value="PROTEIN STIG1"/>
    <property type="match status" value="1"/>
</dbReference>
<evidence type="ECO:0008006" key="5">
    <source>
        <dbReference type="Google" id="ProtNLM"/>
    </source>
</evidence>